<dbReference type="RefSeq" id="WP_106533613.1">
    <property type="nucleotide sequence ID" value="NZ_PYAT01000007.1"/>
</dbReference>
<dbReference type="OrthoDB" id="9779761at2"/>
<evidence type="ECO:0000313" key="1">
    <source>
        <dbReference type="EMBL" id="PSL36240.1"/>
    </source>
</evidence>
<gene>
    <name evidence="1" type="ORF">B0H99_10761</name>
</gene>
<accession>A0A2P8GQK2</accession>
<sequence length="92" mass="10954">MKKQGQWLEEIMYSLVSLGGKGTLEDIYFTIAKRNMIDLDSYVDWKSQVRKHIYLHSSDCDIFRSSIGDEHDLFYPVEEKGKGYWGIRNFYY</sequence>
<dbReference type="AlphaFoldDB" id="A0A2P8GQK2"/>
<dbReference type="Proteomes" id="UP000242682">
    <property type="component" value="Unassembled WGS sequence"/>
</dbReference>
<name>A0A2P8GQK2_9BACL</name>
<dbReference type="EMBL" id="PYAT01000007">
    <property type="protein sequence ID" value="PSL36240.1"/>
    <property type="molecule type" value="Genomic_DNA"/>
</dbReference>
<keyword evidence="2" id="KW-1185">Reference proteome</keyword>
<organism evidence="1 2">
    <name type="scientific">Planomicrobium soli</name>
    <dbReference type="NCBI Taxonomy" id="1176648"/>
    <lineage>
        <taxon>Bacteria</taxon>
        <taxon>Bacillati</taxon>
        <taxon>Bacillota</taxon>
        <taxon>Bacilli</taxon>
        <taxon>Bacillales</taxon>
        <taxon>Caryophanaceae</taxon>
        <taxon>Planomicrobium</taxon>
    </lineage>
</organism>
<evidence type="ECO:0000313" key="2">
    <source>
        <dbReference type="Proteomes" id="UP000242682"/>
    </source>
</evidence>
<comment type="caution">
    <text evidence="1">The sequence shown here is derived from an EMBL/GenBank/DDBJ whole genome shotgun (WGS) entry which is preliminary data.</text>
</comment>
<proteinExistence type="predicted"/>
<reference evidence="1 2" key="1">
    <citation type="submission" date="2018-03" db="EMBL/GenBank/DDBJ databases">
        <title>Genomic Encyclopedia of Type Strains, Phase III (KMG-III): the genomes of soil and plant-associated and newly described type strains.</title>
        <authorList>
            <person name="Whitman W."/>
        </authorList>
    </citation>
    <scope>NUCLEOTIDE SEQUENCE [LARGE SCALE GENOMIC DNA]</scope>
    <source>
        <strain evidence="1 2">CGMCC 1.12259</strain>
    </source>
</reference>
<protein>
    <submittedName>
        <fullName evidence="1">Uncharacterized protein</fullName>
    </submittedName>
</protein>